<feature type="region of interest" description="Disordered" evidence="1">
    <location>
        <begin position="1"/>
        <end position="143"/>
    </location>
</feature>
<organism evidence="2">
    <name type="scientific">Panicum hallii</name>
    <dbReference type="NCBI Taxonomy" id="206008"/>
    <lineage>
        <taxon>Eukaryota</taxon>
        <taxon>Viridiplantae</taxon>
        <taxon>Streptophyta</taxon>
        <taxon>Embryophyta</taxon>
        <taxon>Tracheophyta</taxon>
        <taxon>Spermatophyta</taxon>
        <taxon>Magnoliopsida</taxon>
        <taxon>Liliopsida</taxon>
        <taxon>Poales</taxon>
        <taxon>Poaceae</taxon>
        <taxon>PACMAD clade</taxon>
        <taxon>Panicoideae</taxon>
        <taxon>Panicodae</taxon>
        <taxon>Paniceae</taxon>
        <taxon>Panicinae</taxon>
        <taxon>Panicum</taxon>
        <taxon>Panicum sect. Panicum</taxon>
    </lineage>
</organism>
<dbReference type="Gramene" id="PVH32851">
    <property type="protein sequence ID" value="PVH32851"/>
    <property type="gene ID" value="PAHAL_9G505300"/>
</dbReference>
<dbReference type="AlphaFoldDB" id="A0A2T8I5A3"/>
<feature type="compositionally biased region" description="Basic residues" evidence="1">
    <location>
        <begin position="134"/>
        <end position="143"/>
    </location>
</feature>
<name>A0A2T8I5A3_9POAL</name>
<protein>
    <submittedName>
        <fullName evidence="2">Uncharacterized protein</fullName>
    </submittedName>
</protein>
<evidence type="ECO:0000313" key="2">
    <source>
        <dbReference type="EMBL" id="PVH32851.1"/>
    </source>
</evidence>
<sequence>MATEAKLTADAPPMSSSAPRPHRPAAPPSWVRVPSRRPRGDPPSRGTRGKAAAGPSPPCPRLWHRRQPRACSSCCCSGSQRGDPPRRAAASCYPRSATPAVASPARTPPPRYLMGRPAHPCTTGRGAPLYRTSRCPRRRAGIA</sequence>
<dbReference type="EMBL" id="CM008054">
    <property type="protein sequence ID" value="PVH32851.1"/>
    <property type="molecule type" value="Genomic_DNA"/>
</dbReference>
<evidence type="ECO:0000256" key="1">
    <source>
        <dbReference type="SAM" id="MobiDB-lite"/>
    </source>
</evidence>
<accession>A0A2T8I5A3</accession>
<proteinExistence type="predicted"/>
<reference evidence="2" key="1">
    <citation type="submission" date="2018-04" db="EMBL/GenBank/DDBJ databases">
        <title>WGS assembly of Panicum hallii.</title>
        <authorList>
            <person name="Lovell J."/>
            <person name="Jenkins J."/>
            <person name="Lowry D."/>
            <person name="Mamidi S."/>
            <person name="Sreedasyam A."/>
            <person name="Weng X."/>
            <person name="Barry K."/>
            <person name="Bonette J."/>
            <person name="Campitelli B."/>
            <person name="Daum C."/>
            <person name="Gordon S."/>
            <person name="Gould B."/>
            <person name="Lipzen A."/>
            <person name="Macqueen A."/>
            <person name="Palacio-Mejia J."/>
            <person name="Plott C."/>
            <person name="Shakirov E."/>
            <person name="Shu S."/>
            <person name="Yoshinaga Y."/>
            <person name="Zane M."/>
            <person name="Rokhsar D."/>
            <person name="Grimwood J."/>
            <person name="Schmutz J."/>
            <person name="Juenger T."/>
        </authorList>
    </citation>
    <scope>NUCLEOTIDE SEQUENCE [LARGE SCALE GENOMIC DNA]</scope>
    <source>
        <strain evidence="2">FIL2</strain>
    </source>
</reference>
<gene>
    <name evidence="2" type="ORF">PAHAL_9G505300</name>
</gene>
<dbReference type="Proteomes" id="UP000243499">
    <property type="component" value="Chromosome 9"/>
</dbReference>